<comment type="similarity">
    <text evidence="1">Belongs to the Bcl-2 family.</text>
</comment>
<dbReference type="InterPro" id="IPR036834">
    <property type="entry name" value="Bcl-2-like_sf"/>
</dbReference>
<dbReference type="Pfam" id="PF00452">
    <property type="entry name" value="Bcl-2"/>
    <property type="match status" value="1"/>
</dbReference>
<dbReference type="PROSITE" id="PS50062">
    <property type="entry name" value="BCL2_FAMILY"/>
    <property type="match status" value="1"/>
</dbReference>
<dbReference type="CDD" id="cd06845">
    <property type="entry name" value="Bcl-2_like"/>
    <property type="match status" value="1"/>
</dbReference>
<dbReference type="GO" id="GO:0015267">
    <property type="term" value="F:channel activity"/>
    <property type="evidence" value="ECO:0007669"/>
    <property type="project" value="TreeGrafter"/>
</dbReference>
<organism evidence="5 6">
    <name type="scientific">Kryptolebias marmoratus</name>
    <name type="common">Mangrove killifish</name>
    <name type="synonym">Rivulus marmoratus</name>
    <dbReference type="NCBI Taxonomy" id="37003"/>
    <lineage>
        <taxon>Eukaryota</taxon>
        <taxon>Metazoa</taxon>
        <taxon>Chordata</taxon>
        <taxon>Craniata</taxon>
        <taxon>Vertebrata</taxon>
        <taxon>Euteleostomi</taxon>
        <taxon>Actinopterygii</taxon>
        <taxon>Neopterygii</taxon>
        <taxon>Teleostei</taxon>
        <taxon>Neoteleostei</taxon>
        <taxon>Acanthomorphata</taxon>
        <taxon>Ovalentaria</taxon>
        <taxon>Atherinomorphae</taxon>
        <taxon>Cyprinodontiformes</taxon>
        <taxon>Rivulidae</taxon>
        <taxon>Kryptolebias</taxon>
    </lineage>
</organism>
<feature type="transmembrane region" description="Helical" evidence="3">
    <location>
        <begin position="12"/>
        <end position="29"/>
    </location>
</feature>
<evidence type="ECO:0000313" key="5">
    <source>
        <dbReference type="Ensembl" id="ENSKMAP00000024966.1"/>
    </source>
</evidence>
<dbReference type="PRINTS" id="PR01862">
    <property type="entry name" value="BCL2FAMILY"/>
</dbReference>
<evidence type="ECO:0000256" key="2">
    <source>
        <dbReference type="ARBA" id="ARBA00022703"/>
    </source>
</evidence>
<sequence length="187" mass="22000">LALHEGINQKSIFLLCFCVFLCSFIFRYIQRHVESITLSREDLGSEELTESNHKEVAQTMQLIADDLDRNVQLQTMINDPSIRPSFEVFMNIASVIFSDGKFNWFRVVTFFYFVSKLVIRAYKPQILELVRKIINWAIDYLQDNLINWIREQGGWEGIYSYFSTLTLQTWFVFLAGIFTAIVVMRKI</sequence>
<dbReference type="InterPro" id="IPR002475">
    <property type="entry name" value="Bcl2-like"/>
</dbReference>
<keyword evidence="6" id="KW-1185">Reference proteome</keyword>
<dbReference type="SUPFAM" id="SSF56854">
    <property type="entry name" value="Bcl-2 inhibitors of programmed cell death"/>
    <property type="match status" value="1"/>
</dbReference>
<evidence type="ECO:0000256" key="1">
    <source>
        <dbReference type="ARBA" id="ARBA00009458"/>
    </source>
</evidence>
<dbReference type="GO" id="GO:0008630">
    <property type="term" value="P:intrinsic apoptotic signaling pathway in response to DNA damage"/>
    <property type="evidence" value="ECO:0007669"/>
    <property type="project" value="TreeGrafter"/>
</dbReference>
<dbReference type="Ensembl" id="ENSKMAT00000025282.1">
    <property type="protein sequence ID" value="ENSKMAP00000024966.1"/>
    <property type="gene ID" value="ENSKMAG00000018443.1"/>
</dbReference>
<dbReference type="InterPro" id="IPR026298">
    <property type="entry name" value="Bcl-2_fam"/>
</dbReference>
<dbReference type="Gene3D" id="1.10.437.10">
    <property type="entry name" value="Blc2-like"/>
    <property type="match status" value="1"/>
</dbReference>
<feature type="transmembrane region" description="Helical" evidence="3">
    <location>
        <begin position="158"/>
        <end position="183"/>
    </location>
</feature>
<dbReference type="AlphaFoldDB" id="A0A3Q3B7G8"/>
<dbReference type="GO" id="GO:0008053">
    <property type="term" value="P:mitochondrial fusion"/>
    <property type="evidence" value="ECO:0007669"/>
    <property type="project" value="TreeGrafter"/>
</dbReference>
<evidence type="ECO:0000313" key="6">
    <source>
        <dbReference type="Proteomes" id="UP000264800"/>
    </source>
</evidence>
<reference evidence="5" key="1">
    <citation type="submission" date="2025-08" db="UniProtKB">
        <authorList>
            <consortium name="Ensembl"/>
        </authorList>
    </citation>
    <scope>IDENTIFICATION</scope>
</reference>
<feature type="domain" description="Bcl-2 Bcl-2 homology region 1-3" evidence="4">
    <location>
        <begin position="60"/>
        <end position="155"/>
    </location>
</feature>
<keyword evidence="2" id="KW-0053">Apoptosis</keyword>
<keyword evidence="3" id="KW-0472">Membrane</keyword>
<dbReference type="GeneTree" id="ENSGT01130000278292"/>
<dbReference type="GO" id="GO:0051400">
    <property type="term" value="F:BH domain binding"/>
    <property type="evidence" value="ECO:0007669"/>
    <property type="project" value="TreeGrafter"/>
</dbReference>
<dbReference type="SMART" id="SM00337">
    <property type="entry name" value="BCL"/>
    <property type="match status" value="1"/>
</dbReference>
<dbReference type="GO" id="GO:0042981">
    <property type="term" value="P:regulation of apoptotic process"/>
    <property type="evidence" value="ECO:0007669"/>
    <property type="project" value="InterPro"/>
</dbReference>
<evidence type="ECO:0000259" key="4">
    <source>
        <dbReference type="SMART" id="SM00337"/>
    </source>
</evidence>
<proteinExistence type="inferred from homology"/>
<protein>
    <submittedName>
        <fullName evidence="5">BCL2 associated X, apoptosis regulator a</fullName>
    </submittedName>
</protein>
<reference evidence="5" key="2">
    <citation type="submission" date="2025-09" db="UniProtKB">
        <authorList>
            <consortium name="Ensembl"/>
        </authorList>
    </citation>
    <scope>IDENTIFICATION</scope>
</reference>
<keyword evidence="3" id="KW-1133">Transmembrane helix</keyword>
<dbReference type="GO" id="GO:0005741">
    <property type="term" value="C:mitochondrial outer membrane"/>
    <property type="evidence" value="ECO:0007669"/>
    <property type="project" value="TreeGrafter"/>
</dbReference>
<name>A0A3Q3B7G8_KRYMA</name>
<dbReference type="InterPro" id="IPR046371">
    <property type="entry name" value="Bcl-2_BH1-3"/>
</dbReference>
<dbReference type="GO" id="GO:0097192">
    <property type="term" value="P:extrinsic apoptotic signaling pathway in absence of ligand"/>
    <property type="evidence" value="ECO:0007669"/>
    <property type="project" value="TreeGrafter"/>
</dbReference>
<keyword evidence="3" id="KW-0812">Transmembrane</keyword>
<dbReference type="PANTHER" id="PTHR11256">
    <property type="entry name" value="BCL-2 RELATED"/>
    <property type="match status" value="1"/>
</dbReference>
<dbReference type="Proteomes" id="UP000264800">
    <property type="component" value="Unplaced"/>
</dbReference>
<dbReference type="GO" id="GO:0001836">
    <property type="term" value="P:release of cytochrome c from mitochondria"/>
    <property type="evidence" value="ECO:0007669"/>
    <property type="project" value="TreeGrafter"/>
</dbReference>
<evidence type="ECO:0000256" key="3">
    <source>
        <dbReference type="SAM" id="Phobius"/>
    </source>
</evidence>
<accession>A0A3Q3B7G8</accession>
<dbReference type="OMA" id="NTESDIM"/>
<dbReference type="PANTHER" id="PTHR11256:SF42">
    <property type="entry name" value="APOPTOSIS REGULATOR BAX"/>
    <property type="match status" value="1"/>
</dbReference>